<accession>A0ABR3CP73</accession>
<dbReference type="GeneID" id="92005480"/>
<dbReference type="EMBL" id="JAJVCZ030000002">
    <property type="protein sequence ID" value="KAL0262427.1"/>
    <property type="molecule type" value="Genomic_DNA"/>
</dbReference>
<dbReference type="RefSeq" id="XP_066635456.1">
    <property type="nucleotide sequence ID" value="XM_066772889.1"/>
</dbReference>
<dbReference type="SUPFAM" id="SSF48371">
    <property type="entry name" value="ARM repeat"/>
    <property type="match status" value="1"/>
</dbReference>
<dbReference type="InterPro" id="IPR025340">
    <property type="entry name" value="DUF4246"/>
</dbReference>
<evidence type="ECO:0000256" key="1">
    <source>
        <dbReference type="ARBA" id="ARBA00023242"/>
    </source>
</evidence>
<dbReference type="Pfam" id="PF14033">
    <property type="entry name" value="DUF4246"/>
    <property type="match status" value="1"/>
</dbReference>
<feature type="domain" description="Xylanolytic transcriptional activator regulatory" evidence="4">
    <location>
        <begin position="1165"/>
        <end position="1227"/>
    </location>
</feature>
<feature type="compositionally biased region" description="Basic and acidic residues" evidence="2">
    <location>
        <begin position="1"/>
        <end position="11"/>
    </location>
</feature>
<name>A0ABR3CP73_9PEZI</name>
<sequence>MESATDGERRLQRPGVGLPIDHKPDGPTFCSAVLGWSPQPSTVRERSMLAVMNALTDKPDWERKVFDDTIVARWRTEAVYGPPPLSSWSEWTFTTRQGFDDAMFDFCIAEIRDKATVYAEKRFVRVFDNAAAVAKSDVVVSASLRQELVRVAAELLEDGVPDSKKDWHPGSDRQVLDLVHPSLCPFVYGRSRILGNSCTLGLDDCLAAAGRGETVSRSWNKKIWGSKKNVCRYWDKSLWSNRFQWLPCEVDFTEGKARIISYINNLHPVRQRALYPLIEQVMDAAVPLWEEILGYTGTDHRPDTYLRMVHDSPYYIYDDRYYDDDEDEDEDDEDEDEDEDDEDEEEYDEERWETNSRAARREKLDSNRELILPSPKPYAQDDRENVFKECKANIRQQGLQVIVKLANIHLTPDKPDYPGGSWHVEGMSNEWICATAIYYYDCDNVTESYLGFRQNADSEALVQGAEGQYDYGGIEYLYGVRQEEACAQNLGRVLTQEGRLIAFPNVLQHRVEPFSLQDRSKPGHRKILALFLVDPHQRIISTANVPPQRHDWWAEEVVNGRIGELPDELTEMITLSADDWPIGMEEAKELREHLMVERTGHVHHVDDAVSILEADMANVQITTRQAYRRTDDHTPGTPKVKLVTEDLPLPLSATSVLIKVHAVSLNYRDANIANGGNPWPVTPHGVPCNDAAGEVVAVGEGVRMLTLGDRVAPIVDTENLTGRETARSWLAADEDGVLADYLVFDEKKICKLPAHLDWIHASIIPCAGVTAWAALKDVGFGKSVLIQGTGGVSMFALKLARAAGLKVILSSSSDEKLKSMREQFPSPPLLTVNYAKNPAWHEDVLEFTNGAGVDLVIEVGGTQSLVQSMKCTRRGGIISQVGYLSKQDANELSELLPLIIDRRVNLRGINAGSKQDMDDLCAALSAAEMQFDDIIDSVYPFEKADEAIEYIWRGRQVGKLSRNAPKQQLSSSSSADSSAPPAASPTPAPATVDALGPEFAVKINHYFSSIATVVPEQVLDSPPPPQYSAIASTLQCADQPALHLTGPQRAALLRLYEHRLHQAAPVVDLGQLRARCDDESPPPLLCAVFGLSIQHAACSGLATRMLDLAMPATTACGDASLAGYELMARCRRGLAAASLEPSFTDVQCHVLIALYLVNAGQLRAAYNLLGSAVRAASCLDLRADEPSRRLWWCLVQLDLKCSWLLARPPAFRHSDMSCPFPADSHREWSLHVHSVKLTAAVLSASSPDAYWSFDEAHARSLADHLGPALEWEAAVRQTTLFSDLELDPDGTMAAFEQQQDLISPGGQDEWSMQRVLLKIHYHDSLMALLRSFIRFPFKSISPLRSPGVDRHATAAVAHALALTATVLDSFRRGDLLYGWCDVYQSLWNALLTMAGFVLSYPLCRYSCKARRLLPETVAVFDMVSPRISTAARFAALGRDLLGRIERLVAFVKEKQREKEEASSSSVAMKMTVPSSMSGESVSDAFGDVEGQAVIPASAQTDQQAFLDCHRDQEDMWSWMDIVDPSNWPDYRDGADQLFTDMTDLDLLMDEPWRGMQQ</sequence>
<dbReference type="SMART" id="SM00829">
    <property type="entry name" value="PKS_ER"/>
    <property type="match status" value="1"/>
</dbReference>
<dbReference type="Pfam" id="PF00107">
    <property type="entry name" value="ADH_zinc_N"/>
    <property type="match status" value="1"/>
</dbReference>
<proteinExistence type="predicted"/>
<dbReference type="PANTHER" id="PTHR33119:SF1">
    <property type="entry name" value="FE2OG DIOXYGENASE DOMAIN-CONTAINING PROTEIN"/>
    <property type="match status" value="1"/>
</dbReference>
<dbReference type="InterPro" id="IPR049207">
    <property type="entry name" value="DUF4246_N"/>
</dbReference>
<dbReference type="InterPro" id="IPR020843">
    <property type="entry name" value="ER"/>
</dbReference>
<feature type="region of interest" description="Disordered" evidence="2">
    <location>
        <begin position="962"/>
        <end position="991"/>
    </location>
</feature>
<dbReference type="Pfam" id="PF04082">
    <property type="entry name" value="Fungal_trans"/>
    <property type="match status" value="1"/>
</dbReference>
<evidence type="ECO:0000313" key="5">
    <source>
        <dbReference type="EMBL" id="KAL0262427.1"/>
    </source>
</evidence>
<dbReference type="Proteomes" id="UP001430584">
    <property type="component" value="Unassembled WGS sequence"/>
</dbReference>
<evidence type="ECO:0000313" key="6">
    <source>
        <dbReference type="Proteomes" id="UP001430584"/>
    </source>
</evidence>
<dbReference type="Pfam" id="PF08240">
    <property type="entry name" value="ADH_N"/>
    <property type="match status" value="1"/>
</dbReference>
<dbReference type="InterPro" id="IPR013154">
    <property type="entry name" value="ADH-like_N"/>
</dbReference>
<evidence type="ECO:0000259" key="3">
    <source>
        <dbReference type="SMART" id="SM00829"/>
    </source>
</evidence>
<dbReference type="CDD" id="cd08276">
    <property type="entry name" value="MDR7"/>
    <property type="match status" value="1"/>
</dbReference>
<organism evidence="5 6">
    <name type="scientific">Diplodia seriata</name>
    <dbReference type="NCBI Taxonomy" id="420778"/>
    <lineage>
        <taxon>Eukaryota</taxon>
        <taxon>Fungi</taxon>
        <taxon>Dikarya</taxon>
        <taxon>Ascomycota</taxon>
        <taxon>Pezizomycotina</taxon>
        <taxon>Dothideomycetes</taxon>
        <taxon>Dothideomycetes incertae sedis</taxon>
        <taxon>Botryosphaeriales</taxon>
        <taxon>Botryosphaeriaceae</taxon>
        <taxon>Diplodia</taxon>
    </lineage>
</organism>
<feature type="compositionally biased region" description="Low complexity" evidence="2">
    <location>
        <begin position="970"/>
        <end position="981"/>
    </location>
</feature>
<feature type="domain" description="Enoyl reductase (ER)" evidence="3">
    <location>
        <begin position="636"/>
        <end position="960"/>
    </location>
</feature>
<dbReference type="PANTHER" id="PTHR33119">
    <property type="entry name" value="IFI3P"/>
    <property type="match status" value="1"/>
</dbReference>
<feature type="compositionally biased region" description="Acidic residues" evidence="2">
    <location>
        <begin position="321"/>
        <end position="351"/>
    </location>
</feature>
<dbReference type="SUPFAM" id="SSF50129">
    <property type="entry name" value="GroES-like"/>
    <property type="match status" value="1"/>
</dbReference>
<protein>
    <recommendedName>
        <fullName evidence="7">Enoyl reductase (ER) domain-containing protein</fullName>
    </recommendedName>
</protein>
<dbReference type="InterPro" id="IPR007219">
    <property type="entry name" value="XnlR_reg_dom"/>
</dbReference>
<evidence type="ECO:0000256" key="2">
    <source>
        <dbReference type="SAM" id="MobiDB-lite"/>
    </source>
</evidence>
<feature type="region of interest" description="Disordered" evidence="2">
    <location>
        <begin position="1"/>
        <end position="24"/>
    </location>
</feature>
<keyword evidence="6" id="KW-1185">Reference proteome</keyword>
<gene>
    <name evidence="5" type="ORF">SLS55_001395</name>
</gene>
<feature type="region of interest" description="Disordered" evidence="2">
    <location>
        <begin position="321"/>
        <end position="359"/>
    </location>
</feature>
<dbReference type="SUPFAM" id="SSF51735">
    <property type="entry name" value="NAD(P)-binding Rossmann-fold domains"/>
    <property type="match status" value="1"/>
</dbReference>
<dbReference type="CDD" id="cd12148">
    <property type="entry name" value="fungal_TF_MHR"/>
    <property type="match status" value="1"/>
</dbReference>
<dbReference type="InterPro" id="IPR013149">
    <property type="entry name" value="ADH-like_C"/>
</dbReference>
<dbReference type="Pfam" id="PF21666">
    <property type="entry name" value="DUF4246_N"/>
    <property type="match status" value="1"/>
</dbReference>
<dbReference type="InterPro" id="IPR016024">
    <property type="entry name" value="ARM-type_fold"/>
</dbReference>
<dbReference type="InterPro" id="IPR049192">
    <property type="entry name" value="DUF4246_C"/>
</dbReference>
<dbReference type="InterPro" id="IPR011032">
    <property type="entry name" value="GroES-like_sf"/>
</dbReference>
<dbReference type="SMART" id="SM00906">
    <property type="entry name" value="Fungal_trans"/>
    <property type="match status" value="1"/>
</dbReference>
<dbReference type="InterPro" id="IPR036291">
    <property type="entry name" value="NAD(P)-bd_dom_sf"/>
</dbReference>
<dbReference type="Gene3D" id="3.40.50.720">
    <property type="entry name" value="NAD(P)-binding Rossmann-like Domain"/>
    <property type="match status" value="1"/>
</dbReference>
<comment type="caution">
    <text evidence="5">The sequence shown here is derived from an EMBL/GenBank/DDBJ whole genome shotgun (WGS) entry which is preliminary data.</text>
</comment>
<evidence type="ECO:0000259" key="4">
    <source>
        <dbReference type="SMART" id="SM00906"/>
    </source>
</evidence>
<evidence type="ECO:0008006" key="7">
    <source>
        <dbReference type="Google" id="ProtNLM"/>
    </source>
</evidence>
<keyword evidence="1" id="KW-0539">Nucleus</keyword>
<reference evidence="5 6" key="1">
    <citation type="submission" date="2024-02" db="EMBL/GenBank/DDBJ databases">
        <title>De novo assembly and annotation of 12 fungi associated with fruit tree decline syndrome in Ontario, Canada.</title>
        <authorList>
            <person name="Sulman M."/>
            <person name="Ellouze W."/>
            <person name="Ilyukhin E."/>
        </authorList>
    </citation>
    <scope>NUCLEOTIDE SEQUENCE [LARGE SCALE GENOMIC DNA]</scope>
    <source>
        <strain evidence="5 6">FDS-637</strain>
    </source>
</reference>
<dbReference type="Gene3D" id="3.90.180.10">
    <property type="entry name" value="Medium-chain alcohol dehydrogenases, catalytic domain"/>
    <property type="match status" value="1"/>
</dbReference>